<dbReference type="InterPro" id="IPR019810">
    <property type="entry name" value="Citrate_synthase_AS"/>
</dbReference>
<dbReference type="InterPro" id="IPR036969">
    <property type="entry name" value="Citrate_synthase_sf"/>
</dbReference>
<evidence type="ECO:0000313" key="9">
    <source>
        <dbReference type="Proteomes" id="UP000054937"/>
    </source>
</evidence>
<sequence length="480" mass="55438">MDRISNISNQFSSAKPTKQYLHVKDNRTGKQYDIKIKDSREASYVQSKEFQKMKDTEGSVLRVYDPGYMNTINATSKVSYIDGDKGVLEYRGIPIEQLCEQSTFLEVAFLLIHGVLPSKNQYTEWKQKIIRHTILHQDVQTLMQKFRFNAHPQGILISTLAALSTFRPESNPALAGQDIYKDLQVRNKEIYRIIGQVLTIAANAYRCRIGREQNLPNTELDYAENFIYMMDKLNDDYKPHPKLTKALDVLFIIHAEHEMNCSTAFTRHLASSGVDVYSVVAGSAAALYGPKHGGANEQVVRMLEKIGDKKNIPEFIQKVKDRKELLMGFGHRVYKNYDPRAKIVKRIAYEVFEVTGKENIIEIALELERIALSDPYFIERKLYPNVDFYSGIIYRSMGFPTDMFVVLFTIPRVVGWLAHWVEFLNDKENNIARPRQNFVGQERRDYTNMHERATSFEFPLDATSSYLSKRRNIHGLYKGQ</sequence>
<dbReference type="PANTHER" id="PTHR42871">
    <property type="entry name" value="CITRATE SYNTHASE"/>
    <property type="match status" value="1"/>
</dbReference>
<dbReference type="OMA" id="QGFMAHW"/>
<dbReference type="InterPro" id="IPR016143">
    <property type="entry name" value="Citrate_synth-like_sm_a-sub"/>
</dbReference>
<name>A0A0V0Q9D8_PSEPJ</name>
<dbReference type="InterPro" id="IPR024176">
    <property type="entry name" value="Citrate_synthase_bac-typ"/>
</dbReference>
<dbReference type="InParanoid" id="A0A0V0Q9D8"/>
<dbReference type="FunFam" id="1.10.580.10:FF:000005">
    <property type="entry name" value="Citrate synthase"/>
    <property type="match status" value="1"/>
</dbReference>
<dbReference type="EMBL" id="LDAU01000231">
    <property type="protein sequence ID" value="KRW98751.1"/>
    <property type="molecule type" value="Genomic_DNA"/>
</dbReference>
<dbReference type="Gene3D" id="1.10.580.10">
    <property type="entry name" value="Citrate Synthase, domain 1"/>
    <property type="match status" value="1"/>
</dbReference>
<feature type="active site" evidence="6">
    <location>
        <position position="387"/>
    </location>
</feature>
<protein>
    <recommendedName>
        <fullName evidence="5 7">Citrate synthase</fullName>
    </recommendedName>
</protein>
<evidence type="ECO:0000256" key="1">
    <source>
        <dbReference type="ARBA" id="ARBA00005007"/>
    </source>
</evidence>
<gene>
    <name evidence="8" type="ORF">PPERSA_03886</name>
</gene>
<comment type="pathway">
    <text evidence="1">Carbohydrate metabolism.</text>
</comment>
<dbReference type="Gene3D" id="1.10.230.10">
    <property type="entry name" value="Cytochrome P450-Terp, domain 2"/>
    <property type="match status" value="1"/>
</dbReference>
<evidence type="ECO:0000256" key="7">
    <source>
        <dbReference type="RuleBase" id="RU000441"/>
    </source>
</evidence>
<dbReference type="PROSITE" id="PS00480">
    <property type="entry name" value="CITRATE_SYNTHASE"/>
    <property type="match status" value="1"/>
</dbReference>
<evidence type="ECO:0000256" key="5">
    <source>
        <dbReference type="PIRNR" id="PIRNR001369"/>
    </source>
</evidence>
<comment type="caution">
    <text evidence="8">The sequence shown here is derived from an EMBL/GenBank/DDBJ whole genome shotgun (WGS) entry which is preliminary data.</text>
</comment>
<proteinExistence type="inferred from homology"/>
<evidence type="ECO:0000313" key="8">
    <source>
        <dbReference type="EMBL" id="KRW98751.1"/>
    </source>
</evidence>
<dbReference type="OrthoDB" id="435022at2759"/>
<dbReference type="GO" id="GO:0006099">
    <property type="term" value="P:tricarboxylic acid cycle"/>
    <property type="evidence" value="ECO:0007669"/>
    <property type="project" value="UniProtKB-KW"/>
</dbReference>
<evidence type="ECO:0000256" key="4">
    <source>
        <dbReference type="ARBA" id="ARBA00022679"/>
    </source>
</evidence>
<dbReference type="SUPFAM" id="SSF48256">
    <property type="entry name" value="Citrate synthase"/>
    <property type="match status" value="1"/>
</dbReference>
<dbReference type="GO" id="GO:0046912">
    <property type="term" value="F:acyltransferase activity, acyl groups converted into alkyl on transfer"/>
    <property type="evidence" value="ECO:0007669"/>
    <property type="project" value="InterPro"/>
</dbReference>
<dbReference type="PRINTS" id="PR00143">
    <property type="entry name" value="CITRTSNTHASE"/>
</dbReference>
<evidence type="ECO:0000256" key="3">
    <source>
        <dbReference type="ARBA" id="ARBA00022532"/>
    </source>
</evidence>
<dbReference type="InterPro" id="IPR002020">
    <property type="entry name" value="Citrate_synthase"/>
</dbReference>
<dbReference type="FunFam" id="1.10.230.10:FF:000002">
    <property type="entry name" value="Citrate synthase"/>
    <property type="match status" value="1"/>
</dbReference>
<feature type="active site" evidence="6">
    <location>
        <position position="331"/>
    </location>
</feature>
<dbReference type="AlphaFoldDB" id="A0A0V0Q9D8"/>
<accession>A0A0V0Q9D8</accession>
<reference evidence="8 9" key="1">
    <citation type="journal article" date="2015" name="Sci. Rep.">
        <title>Genome of the facultative scuticociliatosis pathogen Pseudocohnilembus persalinus provides insight into its virulence through horizontal gene transfer.</title>
        <authorList>
            <person name="Xiong J."/>
            <person name="Wang G."/>
            <person name="Cheng J."/>
            <person name="Tian M."/>
            <person name="Pan X."/>
            <person name="Warren A."/>
            <person name="Jiang C."/>
            <person name="Yuan D."/>
            <person name="Miao W."/>
        </authorList>
    </citation>
    <scope>NUCLEOTIDE SEQUENCE [LARGE SCALE GENOMIC DNA]</scope>
    <source>
        <strain evidence="8">36N120E</strain>
    </source>
</reference>
<evidence type="ECO:0000256" key="6">
    <source>
        <dbReference type="PIRSR" id="PIRSR001369-1"/>
    </source>
</evidence>
<dbReference type="Pfam" id="PF00285">
    <property type="entry name" value="Citrate_synt"/>
    <property type="match status" value="1"/>
</dbReference>
<dbReference type="InterPro" id="IPR016142">
    <property type="entry name" value="Citrate_synth-like_lrg_a-sub"/>
</dbReference>
<keyword evidence="4 5" id="KW-0808">Transferase</keyword>
<organism evidence="8 9">
    <name type="scientific">Pseudocohnilembus persalinus</name>
    <name type="common">Ciliate</name>
    <dbReference type="NCBI Taxonomy" id="266149"/>
    <lineage>
        <taxon>Eukaryota</taxon>
        <taxon>Sar</taxon>
        <taxon>Alveolata</taxon>
        <taxon>Ciliophora</taxon>
        <taxon>Intramacronucleata</taxon>
        <taxon>Oligohymenophorea</taxon>
        <taxon>Scuticociliatia</taxon>
        <taxon>Philasterida</taxon>
        <taxon>Pseudocohnilembidae</taxon>
        <taxon>Pseudocohnilembus</taxon>
    </lineage>
</organism>
<comment type="similarity">
    <text evidence="2 5 7">Belongs to the citrate synthase family.</text>
</comment>
<dbReference type="PIRSF" id="PIRSF001369">
    <property type="entry name" value="Citrate_synth"/>
    <property type="match status" value="1"/>
</dbReference>
<dbReference type="PANTHER" id="PTHR42871:SF1">
    <property type="entry name" value="CITRATE SYNTHASE"/>
    <property type="match status" value="1"/>
</dbReference>
<evidence type="ECO:0000256" key="2">
    <source>
        <dbReference type="ARBA" id="ARBA00010566"/>
    </source>
</evidence>
<dbReference type="GO" id="GO:0032787">
    <property type="term" value="P:monocarboxylic acid metabolic process"/>
    <property type="evidence" value="ECO:0007669"/>
    <property type="project" value="UniProtKB-ARBA"/>
</dbReference>
<dbReference type="Proteomes" id="UP000054937">
    <property type="component" value="Unassembled WGS sequence"/>
</dbReference>
<keyword evidence="9" id="KW-1185">Reference proteome</keyword>
<keyword evidence="3" id="KW-0816">Tricarboxylic acid cycle</keyword>